<sequence length="387" mass="41275">MPSSSPARRAGSGRNGSGNSPSGAKAGLGGGEWDWAVRPGKYTELTGTGRLGGSSGGAYGLERSDVNAGSPLRTNVGSRGLSINLFASNASSALGEEDSSVDIPSSYMGDDSTVSSWPTSPRNSLDQRTCCNLISYRYYSITTLLVASVLFVWASVLGFVWGVLLSLGAIIVHLAYFRLLLRGVQPPVGVANTRKQRCLHYTVLLLSYVIMIYMLIRLATARNTYVRDNVFPSNCYPNALGTVPHACVRVTERPAEGEDWSHGLSAPTIFTPEVDSVVRLVDAWTRKQFQTKVVGRRREAGKESVHLVAVTGFWGFVDDVAVEVACVGGGRAGEGGNGTVVVRVQSEQRFGTLDGGKNKDRVKSLLSFLERKAGGLPVGACSPTPPR</sequence>
<gene>
    <name evidence="3" type="ORF">NSK_008683</name>
</gene>
<keyword evidence="2" id="KW-0472">Membrane</keyword>
<accession>A0A4D9CMY6</accession>
<feature type="region of interest" description="Disordered" evidence="1">
    <location>
        <begin position="1"/>
        <end position="33"/>
    </location>
</feature>
<evidence type="ECO:0000313" key="4">
    <source>
        <dbReference type="Proteomes" id="UP000355283"/>
    </source>
</evidence>
<proteinExistence type="predicted"/>
<feature type="transmembrane region" description="Helical" evidence="2">
    <location>
        <begin position="198"/>
        <end position="216"/>
    </location>
</feature>
<dbReference type="EMBL" id="SDOX01000183">
    <property type="protein sequence ID" value="TFJ80126.1"/>
    <property type="molecule type" value="Genomic_DNA"/>
</dbReference>
<protein>
    <submittedName>
        <fullName evidence="3">Uncharacterized protein</fullName>
    </submittedName>
</protein>
<feature type="transmembrane region" description="Helical" evidence="2">
    <location>
        <begin position="159"/>
        <end position="177"/>
    </location>
</feature>
<keyword evidence="2" id="KW-0812">Transmembrane</keyword>
<comment type="caution">
    <text evidence="3">The sequence shown here is derived from an EMBL/GenBank/DDBJ whole genome shotgun (WGS) entry which is preliminary data.</text>
</comment>
<dbReference type="Pfam" id="PF07386">
    <property type="entry name" value="DUF1499"/>
    <property type="match status" value="1"/>
</dbReference>
<reference evidence="3 4" key="1">
    <citation type="submission" date="2019-01" db="EMBL/GenBank/DDBJ databases">
        <title>Nuclear Genome Assembly of the Microalgal Biofuel strain Nannochloropsis salina CCMP1776.</title>
        <authorList>
            <person name="Hovde B."/>
        </authorList>
    </citation>
    <scope>NUCLEOTIDE SEQUENCE [LARGE SCALE GENOMIC DNA]</scope>
    <source>
        <strain evidence="3 4">CCMP1776</strain>
    </source>
</reference>
<name>A0A4D9CMY6_9STRA</name>
<keyword evidence="2" id="KW-1133">Transmembrane helix</keyword>
<evidence type="ECO:0000313" key="3">
    <source>
        <dbReference type="EMBL" id="TFJ80126.1"/>
    </source>
</evidence>
<keyword evidence="4" id="KW-1185">Reference proteome</keyword>
<organism evidence="3 4">
    <name type="scientific">Nannochloropsis salina CCMP1776</name>
    <dbReference type="NCBI Taxonomy" id="1027361"/>
    <lineage>
        <taxon>Eukaryota</taxon>
        <taxon>Sar</taxon>
        <taxon>Stramenopiles</taxon>
        <taxon>Ochrophyta</taxon>
        <taxon>Eustigmatophyceae</taxon>
        <taxon>Eustigmatales</taxon>
        <taxon>Monodopsidaceae</taxon>
        <taxon>Microchloropsis</taxon>
        <taxon>Microchloropsis salina</taxon>
    </lineage>
</organism>
<dbReference type="OrthoDB" id="10307716at2759"/>
<dbReference type="Proteomes" id="UP000355283">
    <property type="component" value="Unassembled WGS sequence"/>
</dbReference>
<dbReference type="AlphaFoldDB" id="A0A4D9CMY6"/>
<feature type="transmembrane region" description="Helical" evidence="2">
    <location>
        <begin position="136"/>
        <end position="153"/>
    </location>
</feature>
<dbReference type="InterPro" id="IPR010865">
    <property type="entry name" value="DUF1499"/>
</dbReference>
<evidence type="ECO:0000256" key="1">
    <source>
        <dbReference type="SAM" id="MobiDB-lite"/>
    </source>
</evidence>
<evidence type="ECO:0000256" key="2">
    <source>
        <dbReference type="SAM" id="Phobius"/>
    </source>
</evidence>
<feature type="compositionally biased region" description="Low complexity" evidence="1">
    <location>
        <begin position="1"/>
        <end position="24"/>
    </location>
</feature>